<evidence type="ECO:0000313" key="2">
    <source>
        <dbReference type="Proteomes" id="UP000199546"/>
    </source>
</evidence>
<reference evidence="2" key="1">
    <citation type="submission" date="2016-10" db="EMBL/GenBank/DDBJ databases">
        <authorList>
            <person name="Varghese N."/>
            <person name="Submissions S."/>
        </authorList>
    </citation>
    <scope>NUCLEOTIDE SEQUENCE [LARGE SCALE GENOMIC DNA]</scope>
    <source>
        <strain evidence="2">DSM 46136</strain>
    </source>
</reference>
<dbReference type="EMBL" id="FPBA01000042">
    <property type="protein sequence ID" value="SFU08603.1"/>
    <property type="molecule type" value="Genomic_DNA"/>
</dbReference>
<name>A0A1I7DA58_9ACTN</name>
<proteinExistence type="predicted"/>
<dbReference type="AlphaFoldDB" id="A0A1I7DA58"/>
<gene>
    <name evidence="1" type="ORF">SAMN05660657_05542</name>
</gene>
<sequence length="105" mass="11014">MLSGLAACDDVSNLMAAAASSVVLGGFTPDVALLELAVTVLDLACPAGAEPLVCEGLRECHLPEVTFRGRVEHRNSQYALYAAACTRGGLQPDLLSDAAWWQTPL</sequence>
<accession>A0A1I7DA58</accession>
<evidence type="ECO:0000313" key="1">
    <source>
        <dbReference type="EMBL" id="SFU08603.1"/>
    </source>
</evidence>
<protein>
    <submittedName>
        <fullName evidence="1">Uncharacterized protein</fullName>
    </submittedName>
</protein>
<keyword evidence="2" id="KW-1185">Reference proteome</keyword>
<organism evidence="1 2">
    <name type="scientific">Geodermatophilus amargosae</name>
    <dbReference type="NCBI Taxonomy" id="1296565"/>
    <lineage>
        <taxon>Bacteria</taxon>
        <taxon>Bacillati</taxon>
        <taxon>Actinomycetota</taxon>
        <taxon>Actinomycetes</taxon>
        <taxon>Geodermatophilales</taxon>
        <taxon>Geodermatophilaceae</taxon>
        <taxon>Geodermatophilus</taxon>
    </lineage>
</organism>
<dbReference type="Proteomes" id="UP000199546">
    <property type="component" value="Unassembled WGS sequence"/>
</dbReference>